<evidence type="ECO:0000256" key="2">
    <source>
        <dbReference type="SAM" id="SignalP"/>
    </source>
</evidence>
<proteinExistence type="inferred from homology"/>
<keyword evidence="5" id="KW-1185">Reference proteome</keyword>
<keyword evidence="2" id="KW-0732">Signal</keyword>
<evidence type="ECO:0000256" key="1">
    <source>
        <dbReference type="ARBA" id="ARBA00010116"/>
    </source>
</evidence>
<sequence>MKKLCFIFVFTCIALITGCNGSSGENTTVDGDKAVVAYLQLSILNANNQVQNSFDQQSTITLQAKVLDDKNLPISNRRVNFSADLGLLSTSSALTNSEGIAAITITNPESILSAGTASASIEALNDTIDYEFIDNNPTAGTPNLSIKMTVDGSANNQFNTDNTATISVTLTDNNNQPIAGELVTFTADIGQLEATSALTNDNGLASVSLLSDGIIGAGVVIAALQENSDVSARMNYAIIAADTTTEGNIRIGYLDDNGDFTEGEVATSIANNTISAGGTLGVHVDLVDSNNQRINSPTPVTFTSNCVSNSNATIDETVITIRGKASATFEDINCAGVSGTDDVIVASINNNTNIASQVISIQGEQLGSIEFVSSSPNTIVLKGSGGQETSTLTFLVKSEIGNVIPQQNVKFSLDTSVGGISLSRTEGLTNSQGLITTQVVAGTTPTVVRVTATATMTNSNTTIQTQSSELSINTGLPEQSSFTIAASILNPEASTIGEKSVITAWLADSFNNPVADGTDINFTTEGGSIEATCQTLGGSCSVEWTSTGALFDDHRSTILATASGHETFFDTNGNNTFDENDGAAITNDAVSSGFGRQSPLASGFVDMSEAWRDDNENQIKDANEVIFIDDNGDGSFNAPDGKFNGPQCSGSLCNASAKKSTLRKALVLIMSSAHNPSYILSSADEATTYQSSAGVNSNLPQVADGTTLTLKFRFADSALQTLPLGTTISVSLEGGTLKGTTSYTVGNTNASGYQAMLFAIENEAGNAPQTGQLLISIETPNTAANIVVNKAVPLP</sequence>
<gene>
    <name evidence="4" type="ORF">HNQ55_001233</name>
</gene>
<dbReference type="InterPro" id="IPR008964">
    <property type="entry name" value="Invasin/intimin_cell_adhesion"/>
</dbReference>
<comment type="similarity">
    <text evidence="1">Belongs to the intimin/invasin family.</text>
</comment>
<organism evidence="4 5">
    <name type="scientific">Thalassotalea piscium</name>
    <dbReference type="NCBI Taxonomy" id="1230533"/>
    <lineage>
        <taxon>Bacteria</taxon>
        <taxon>Pseudomonadati</taxon>
        <taxon>Pseudomonadota</taxon>
        <taxon>Gammaproteobacteria</taxon>
        <taxon>Alteromonadales</taxon>
        <taxon>Colwelliaceae</taxon>
        <taxon>Thalassotalea</taxon>
    </lineage>
</organism>
<dbReference type="AlphaFoldDB" id="A0A7X0NFX4"/>
<name>A0A7X0NFX4_9GAMM</name>
<dbReference type="PROSITE" id="PS51257">
    <property type="entry name" value="PROKAR_LIPOPROTEIN"/>
    <property type="match status" value="1"/>
</dbReference>
<accession>A0A7X0NFX4</accession>
<dbReference type="Gene3D" id="2.60.40.10">
    <property type="entry name" value="Immunoglobulins"/>
    <property type="match status" value="4"/>
</dbReference>
<dbReference type="PROSITE" id="PS51127">
    <property type="entry name" value="BIG1"/>
    <property type="match status" value="1"/>
</dbReference>
<dbReference type="RefSeq" id="WP_184423546.1">
    <property type="nucleotide sequence ID" value="NZ_AP027362.1"/>
</dbReference>
<feature type="signal peptide" evidence="2">
    <location>
        <begin position="1"/>
        <end position="21"/>
    </location>
</feature>
<dbReference type="EMBL" id="JACHHU010000007">
    <property type="protein sequence ID" value="MBB6542733.1"/>
    <property type="molecule type" value="Genomic_DNA"/>
</dbReference>
<reference evidence="4 5" key="1">
    <citation type="submission" date="2020-08" db="EMBL/GenBank/DDBJ databases">
        <title>Genomic Encyclopedia of Type Strains, Phase IV (KMG-IV): sequencing the most valuable type-strain genomes for metagenomic binning, comparative biology and taxonomic classification.</title>
        <authorList>
            <person name="Goeker M."/>
        </authorList>
    </citation>
    <scope>NUCLEOTIDE SEQUENCE [LARGE SCALE GENOMIC DNA]</scope>
    <source>
        <strain evidence="4 5">DSM 26287</strain>
    </source>
</reference>
<feature type="chain" id="PRO_5031231849" description="Big-1 domain-containing protein" evidence="2">
    <location>
        <begin position="22"/>
        <end position="795"/>
    </location>
</feature>
<dbReference type="InterPro" id="IPR013783">
    <property type="entry name" value="Ig-like_fold"/>
</dbReference>
<dbReference type="SUPFAM" id="SSF49373">
    <property type="entry name" value="Invasin/intimin cell-adhesion fragments"/>
    <property type="match status" value="3"/>
</dbReference>
<feature type="domain" description="Big-1" evidence="3">
    <location>
        <begin position="40"/>
        <end position="133"/>
    </location>
</feature>
<dbReference type="SMART" id="SM00634">
    <property type="entry name" value="BID_1"/>
    <property type="match status" value="3"/>
</dbReference>
<protein>
    <recommendedName>
        <fullName evidence="3">Big-1 domain-containing protein</fullName>
    </recommendedName>
</protein>
<comment type="caution">
    <text evidence="4">The sequence shown here is derived from an EMBL/GenBank/DDBJ whole genome shotgun (WGS) entry which is preliminary data.</text>
</comment>
<dbReference type="InterPro" id="IPR003344">
    <property type="entry name" value="Big_1_dom"/>
</dbReference>
<evidence type="ECO:0000313" key="5">
    <source>
        <dbReference type="Proteomes" id="UP000537141"/>
    </source>
</evidence>
<evidence type="ECO:0000259" key="3">
    <source>
        <dbReference type="PROSITE" id="PS51127"/>
    </source>
</evidence>
<dbReference type="Pfam" id="PF02369">
    <property type="entry name" value="Big_1"/>
    <property type="match status" value="1"/>
</dbReference>
<dbReference type="Proteomes" id="UP000537141">
    <property type="component" value="Unassembled WGS sequence"/>
</dbReference>
<evidence type="ECO:0000313" key="4">
    <source>
        <dbReference type="EMBL" id="MBB6542733.1"/>
    </source>
</evidence>